<evidence type="ECO:0000313" key="3">
    <source>
        <dbReference type="Proteomes" id="UP000070442"/>
    </source>
</evidence>
<dbReference type="PATRIC" id="fig|755172.3.peg.208"/>
<evidence type="ECO:0000313" key="2">
    <source>
        <dbReference type="EMBL" id="KXB68194.1"/>
    </source>
</evidence>
<comment type="caution">
    <text evidence="2">The sequence shown here is derived from an EMBL/GenBank/DDBJ whole genome shotgun (WGS) entry which is preliminary data.</text>
</comment>
<feature type="coiled-coil region" evidence="1">
    <location>
        <begin position="20"/>
        <end position="62"/>
    </location>
</feature>
<accession>A0A134AKL2</accession>
<dbReference type="RefSeq" id="WP_068366419.1">
    <property type="nucleotide sequence ID" value="NZ_CAIJCT010000016.1"/>
</dbReference>
<dbReference type="SUPFAM" id="SSF160527">
    <property type="entry name" value="V-type ATPase subunit E-like"/>
    <property type="match status" value="1"/>
</dbReference>
<evidence type="ECO:0000256" key="1">
    <source>
        <dbReference type="SAM" id="Coils"/>
    </source>
</evidence>
<dbReference type="AlphaFoldDB" id="A0A134AKL2"/>
<dbReference type="OrthoDB" id="1725377at2"/>
<name>A0A134AKL2_9FIRM</name>
<dbReference type="Proteomes" id="UP000070442">
    <property type="component" value="Unassembled WGS sequence"/>
</dbReference>
<protein>
    <recommendedName>
        <fullName evidence="4">ATP synthase, subunit E</fullName>
    </recommendedName>
</protein>
<evidence type="ECO:0008006" key="4">
    <source>
        <dbReference type="Google" id="ProtNLM"/>
    </source>
</evidence>
<dbReference type="STRING" id="755172.HMPREF1863_00215"/>
<dbReference type="EMBL" id="LSDG01000005">
    <property type="protein sequence ID" value="KXB68194.1"/>
    <property type="molecule type" value="Genomic_DNA"/>
</dbReference>
<gene>
    <name evidence="2" type="ORF">HMPREF1863_00215</name>
</gene>
<reference evidence="3" key="1">
    <citation type="submission" date="2016-01" db="EMBL/GenBank/DDBJ databases">
        <authorList>
            <person name="Mitreva M."/>
            <person name="Pepin K.H."/>
            <person name="Mihindukulasuriya K.A."/>
            <person name="Fulton R."/>
            <person name="Fronick C."/>
            <person name="O'Laughlin M."/>
            <person name="Miner T."/>
            <person name="Herter B."/>
            <person name="Rosa B.A."/>
            <person name="Cordes M."/>
            <person name="Tomlinson C."/>
            <person name="Wollam A."/>
            <person name="Palsikar V.B."/>
            <person name="Mardis E.R."/>
            <person name="Wilson R.K."/>
        </authorList>
    </citation>
    <scope>NUCLEOTIDE SEQUENCE [LARGE SCALE GENOMIC DNA]</scope>
    <source>
        <strain evidence="3">DNF00729</strain>
    </source>
</reference>
<sequence length="208" mass="24536">MLQVENKLELFEDVVYKRRLLDLEKRREAWEDEKENLIARKNKQLSEEQQNIVERRENLARVMGNEEIAKARENERVLELKKINELGDDFVDAIRSRVKEYTATEAYKDNVLHHVMETLDTLEPGEYHIGMVKEDLDAFQDAVLTSAKEKGFTLHPYVLPEECIGGHTLMDMKKTYSLNYDLATKITEKRYEIGKLLYGLFRREMEHA</sequence>
<keyword evidence="1" id="KW-0175">Coiled coil</keyword>
<proteinExistence type="predicted"/>
<organism evidence="2 3">
    <name type="scientific">Aedoeadaptatus coxii</name>
    <dbReference type="NCBI Taxonomy" id="755172"/>
    <lineage>
        <taxon>Bacteria</taxon>
        <taxon>Bacillati</taxon>
        <taxon>Bacillota</taxon>
        <taxon>Tissierellia</taxon>
        <taxon>Tissierellales</taxon>
        <taxon>Peptoniphilaceae</taxon>
        <taxon>Aedoeadaptatus</taxon>
    </lineage>
</organism>
<keyword evidence="3" id="KW-1185">Reference proteome</keyword>